<dbReference type="Pfam" id="PF22725">
    <property type="entry name" value="GFO_IDH_MocA_C3"/>
    <property type="match status" value="1"/>
</dbReference>
<evidence type="ECO:0000256" key="6">
    <source>
        <dbReference type="ARBA" id="ARBA00042926"/>
    </source>
</evidence>
<dbReference type="InterPro" id="IPR000683">
    <property type="entry name" value="Gfo/Idh/MocA-like_OxRdtase_N"/>
</dbReference>
<evidence type="ECO:0000256" key="3">
    <source>
        <dbReference type="ARBA" id="ARBA00038853"/>
    </source>
</evidence>
<dbReference type="RefSeq" id="XP_028139179.1">
    <property type="nucleotide sequence ID" value="XM_028283378.1"/>
</dbReference>
<feature type="domain" description="Gfo/Idh/MocA-like oxidoreductase N-terminal" evidence="11">
    <location>
        <begin position="3"/>
        <end position="121"/>
    </location>
</feature>
<keyword evidence="2" id="KW-0560">Oxidoreductase</keyword>
<evidence type="ECO:0000256" key="5">
    <source>
        <dbReference type="ARBA" id="ARBA00040603"/>
    </source>
</evidence>
<dbReference type="AlphaFoldDB" id="A0A6P7FS27"/>
<comment type="catalytic activity">
    <reaction evidence="10">
        <text>D-xylose + NADP(+) = D-xylono-1,5-lactone + NADPH + H(+)</text>
        <dbReference type="Rhea" id="RHEA:22000"/>
        <dbReference type="ChEBI" id="CHEBI:15378"/>
        <dbReference type="ChEBI" id="CHEBI:15867"/>
        <dbReference type="ChEBI" id="CHEBI:53455"/>
        <dbReference type="ChEBI" id="CHEBI:57783"/>
        <dbReference type="ChEBI" id="CHEBI:58349"/>
        <dbReference type="EC" id="1.1.1.179"/>
    </reaction>
</comment>
<dbReference type="Gene3D" id="3.40.50.720">
    <property type="entry name" value="NAD(P)-binding Rossmann-like Domain"/>
    <property type="match status" value="1"/>
</dbReference>
<dbReference type="GO" id="GO:0047115">
    <property type="term" value="F:trans-1,2-dihydrobenzene-1,2-diol dehydrogenase activity"/>
    <property type="evidence" value="ECO:0007669"/>
    <property type="project" value="UniProtKB-EC"/>
</dbReference>
<dbReference type="EC" id="1.3.1.20" evidence="3"/>
<organism evidence="13">
    <name type="scientific">Diabrotica virgifera virgifera</name>
    <name type="common">western corn rootworm</name>
    <dbReference type="NCBI Taxonomy" id="50390"/>
    <lineage>
        <taxon>Eukaryota</taxon>
        <taxon>Metazoa</taxon>
        <taxon>Ecdysozoa</taxon>
        <taxon>Arthropoda</taxon>
        <taxon>Hexapoda</taxon>
        <taxon>Insecta</taxon>
        <taxon>Pterygota</taxon>
        <taxon>Neoptera</taxon>
        <taxon>Endopterygota</taxon>
        <taxon>Coleoptera</taxon>
        <taxon>Polyphaga</taxon>
        <taxon>Cucujiformia</taxon>
        <taxon>Chrysomeloidea</taxon>
        <taxon>Chrysomelidae</taxon>
        <taxon>Galerucinae</taxon>
        <taxon>Diabroticina</taxon>
        <taxon>Diabroticites</taxon>
        <taxon>Diabrotica</taxon>
    </lineage>
</organism>
<comment type="catalytic activity">
    <reaction evidence="9">
        <text>(1R,2R)-1,2-dihydrobenzene-1,2-diol + NADP(+) = catechol + NADPH + H(+)</text>
        <dbReference type="Rhea" id="RHEA:16729"/>
        <dbReference type="ChEBI" id="CHEBI:10702"/>
        <dbReference type="ChEBI" id="CHEBI:15378"/>
        <dbReference type="ChEBI" id="CHEBI:18135"/>
        <dbReference type="ChEBI" id="CHEBI:57783"/>
        <dbReference type="ChEBI" id="CHEBI:58349"/>
        <dbReference type="EC" id="1.3.1.20"/>
    </reaction>
</comment>
<dbReference type="FunCoup" id="A0A6P7FS27">
    <property type="interactions" value="295"/>
</dbReference>
<dbReference type="InterPro" id="IPR036291">
    <property type="entry name" value="NAD(P)-bd_dom_sf"/>
</dbReference>
<evidence type="ECO:0000256" key="2">
    <source>
        <dbReference type="ARBA" id="ARBA00023002"/>
    </source>
</evidence>
<dbReference type="PANTHER" id="PTHR22604:SF105">
    <property type="entry name" value="TRANS-1,2-DIHYDROBENZENE-1,2-DIOL DEHYDROGENASE"/>
    <property type="match status" value="1"/>
</dbReference>
<protein>
    <recommendedName>
        <fullName evidence="5">Trans-1,2-dihydrobenzene-1,2-diol dehydrogenase</fullName>
        <ecNumber evidence="4">1.1.1.179</ecNumber>
        <ecNumber evidence="3">1.3.1.20</ecNumber>
    </recommendedName>
    <alternativeName>
        <fullName evidence="8">D-xylose 1-dehydrogenase</fullName>
    </alternativeName>
    <alternativeName>
        <fullName evidence="7">D-xylose-NADP dehydrogenase</fullName>
    </alternativeName>
    <alternativeName>
        <fullName evidence="6">Dimeric dihydrodiol dehydrogenase</fullName>
    </alternativeName>
</protein>
<evidence type="ECO:0000256" key="10">
    <source>
        <dbReference type="ARBA" id="ARBA00049233"/>
    </source>
</evidence>
<dbReference type="InterPro" id="IPR055170">
    <property type="entry name" value="GFO_IDH_MocA-like_dom"/>
</dbReference>
<evidence type="ECO:0000256" key="7">
    <source>
        <dbReference type="ARBA" id="ARBA00042988"/>
    </source>
</evidence>
<dbReference type="Pfam" id="PF01408">
    <property type="entry name" value="GFO_IDH_MocA"/>
    <property type="match status" value="1"/>
</dbReference>
<evidence type="ECO:0000259" key="12">
    <source>
        <dbReference type="Pfam" id="PF22725"/>
    </source>
</evidence>
<evidence type="ECO:0000256" key="4">
    <source>
        <dbReference type="ARBA" id="ARBA00038984"/>
    </source>
</evidence>
<dbReference type="PANTHER" id="PTHR22604">
    <property type="entry name" value="OXIDOREDUCTASES"/>
    <property type="match status" value="1"/>
</dbReference>
<accession>A0A6P7FS27</accession>
<dbReference type="SUPFAM" id="SSF51735">
    <property type="entry name" value="NAD(P)-binding Rossmann-fold domains"/>
    <property type="match status" value="1"/>
</dbReference>
<dbReference type="InterPro" id="IPR050984">
    <property type="entry name" value="Gfo/Idh/MocA_domain"/>
</dbReference>
<evidence type="ECO:0000256" key="8">
    <source>
        <dbReference type="ARBA" id="ARBA00043025"/>
    </source>
</evidence>
<evidence type="ECO:0000259" key="11">
    <source>
        <dbReference type="Pfam" id="PF01408"/>
    </source>
</evidence>
<dbReference type="InParanoid" id="A0A6P7FS27"/>
<reference evidence="13" key="1">
    <citation type="submission" date="2025-08" db="UniProtKB">
        <authorList>
            <consortium name="RefSeq"/>
        </authorList>
    </citation>
    <scope>IDENTIFICATION</scope>
    <source>
        <tissue evidence="13">Whole insect</tissue>
    </source>
</reference>
<dbReference type="SUPFAM" id="SSF55347">
    <property type="entry name" value="Glyceraldehyde-3-phosphate dehydrogenase-like, C-terminal domain"/>
    <property type="match status" value="1"/>
</dbReference>
<evidence type="ECO:0000313" key="13">
    <source>
        <dbReference type="RefSeq" id="XP_028139179.1"/>
    </source>
</evidence>
<proteinExistence type="inferred from homology"/>
<feature type="domain" description="GFO/IDH/MocA-like oxidoreductase" evidence="12">
    <location>
        <begin position="134"/>
        <end position="248"/>
    </location>
</feature>
<dbReference type="GO" id="GO:0047837">
    <property type="term" value="F:D-xylose 1-dehydrogenase (NADP+) activity"/>
    <property type="evidence" value="ECO:0007669"/>
    <property type="project" value="UniProtKB-EC"/>
</dbReference>
<comment type="similarity">
    <text evidence="1">Belongs to the Gfo/Idh/MocA family.</text>
</comment>
<name>A0A6P7FS27_DIAVI</name>
<dbReference type="Gene3D" id="3.30.360.10">
    <property type="entry name" value="Dihydrodipicolinate Reductase, domain 2"/>
    <property type="match status" value="1"/>
</dbReference>
<dbReference type="EC" id="1.1.1.179" evidence="4"/>
<evidence type="ECO:0000256" key="1">
    <source>
        <dbReference type="ARBA" id="ARBA00010928"/>
    </source>
</evidence>
<evidence type="ECO:0000256" key="9">
    <source>
        <dbReference type="ARBA" id="ARBA00047423"/>
    </source>
</evidence>
<sequence length="336" mass="37557">MALKWGVAGAGRISHDFVTAVQTYPKSDHVFTAVAARSKASAEKFAKDHSIPQSYEGYLGLAQDRNVDIVYVGNLNPQHFETTKMMLEHGKHVLCEKPFTMNEKQTRRLYQIAQEKQLFLMEAIWSRFFPATMEMKRLIDSGAIGEVLHASVHFGHQIDHVDRITAMDLGGGAILDLGVYILQFQQYVFRNLKPIKIVINGHVNKFGTDESCGAVITYPEGKMAVVSTSTRLKLPNEGIVVGTKGTLRLPDFWCPDKLIMPDGSVKTYPLPVSSVPFLHHNSAGLCYQAEEARQCIKKGKIECPHIPHAESIELARLMALFRKEVGVAYPEDSQEF</sequence>
<dbReference type="GO" id="GO:0000166">
    <property type="term" value="F:nucleotide binding"/>
    <property type="evidence" value="ECO:0007669"/>
    <property type="project" value="InterPro"/>
</dbReference>
<gene>
    <name evidence="13" type="primary">LOC114333488</name>
</gene>